<dbReference type="Proteomes" id="UP000078237">
    <property type="component" value="Unassembled WGS sequence"/>
</dbReference>
<dbReference type="Pfam" id="PF06985">
    <property type="entry name" value="HET"/>
    <property type="match status" value="1"/>
</dbReference>
<dbReference type="InterPro" id="IPR010730">
    <property type="entry name" value="HET"/>
</dbReference>
<evidence type="ECO:0000313" key="2">
    <source>
        <dbReference type="EMBL" id="KXX73823.1"/>
    </source>
</evidence>
<sequence>MATIYAKASRVLVRLGEEDSQSALALETIHRAADELYAIDNLDEEVGLRNASIMALIERPWFKRVWVLQEVAAAQHVLVVCGHTEVDGYAFCAGLNSLKMIYKGRADLAGLIRSTTYLIRRIVFRPKYHIGQPGAFSLRIRSLGELVDMYHTREASDPRDKVYALL</sequence>
<accession>A0A175VR13</accession>
<dbReference type="VEuPathDB" id="FungiDB:MMYC01_209180"/>
<dbReference type="OrthoDB" id="4586144at2759"/>
<gene>
    <name evidence="2" type="ORF">MMYC01_209180</name>
</gene>
<dbReference type="AlphaFoldDB" id="A0A175VR13"/>
<keyword evidence="3" id="KW-1185">Reference proteome</keyword>
<evidence type="ECO:0000313" key="3">
    <source>
        <dbReference type="Proteomes" id="UP000078237"/>
    </source>
</evidence>
<feature type="domain" description="Heterokaryon incompatibility" evidence="1">
    <location>
        <begin position="1"/>
        <end position="70"/>
    </location>
</feature>
<comment type="caution">
    <text evidence="2">The sequence shown here is derived from an EMBL/GenBank/DDBJ whole genome shotgun (WGS) entry which is preliminary data.</text>
</comment>
<dbReference type="InterPro" id="IPR052895">
    <property type="entry name" value="HetReg/Transcr_Mod"/>
</dbReference>
<dbReference type="STRING" id="100816.A0A175VR13"/>
<dbReference type="PANTHER" id="PTHR24148:SF78">
    <property type="entry name" value="HETEROKARYON INCOMPATIBILITY DOMAIN-CONTAINING PROTEIN"/>
    <property type="match status" value="1"/>
</dbReference>
<protein>
    <submittedName>
        <fullName evidence="2">Heterokaryon incompatibility protein 6, OR allele</fullName>
    </submittedName>
</protein>
<proteinExistence type="predicted"/>
<reference evidence="2 3" key="1">
    <citation type="journal article" date="2016" name="Genome Announc.">
        <title>Genome Sequence of Madurella mycetomatis mm55, Isolated from a Human Mycetoma Case in Sudan.</title>
        <authorList>
            <person name="Smit S."/>
            <person name="Derks M.F."/>
            <person name="Bervoets S."/>
            <person name="Fahal A."/>
            <person name="van Leeuwen W."/>
            <person name="van Belkum A."/>
            <person name="van de Sande W.W."/>
        </authorList>
    </citation>
    <scope>NUCLEOTIDE SEQUENCE [LARGE SCALE GENOMIC DNA]</scope>
    <source>
        <strain evidence="3">mm55</strain>
    </source>
</reference>
<dbReference type="PANTHER" id="PTHR24148">
    <property type="entry name" value="ANKYRIN REPEAT DOMAIN-CONTAINING PROTEIN 39 HOMOLOG-RELATED"/>
    <property type="match status" value="1"/>
</dbReference>
<evidence type="ECO:0000259" key="1">
    <source>
        <dbReference type="Pfam" id="PF06985"/>
    </source>
</evidence>
<name>A0A175VR13_9PEZI</name>
<organism evidence="2 3">
    <name type="scientific">Madurella mycetomatis</name>
    <dbReference type="NCBI Taxonomy" id="100816"/>
    <lineage>
        <taxon>Eukaryota</taxon>
        <taxon>Fungi</taxon>
        <taxon>Dikarya</taxon>
        <taxon>Ascomycota</taxon>
        <taxon>Pezizomycotina</taxon>
        <taxon>Sordariomycetes</taxon>
        <taxon>Sordariomycetidae</taxon>
        <taxon>Sordariales</taxon>
        <taxon>Sordariales incertae sedis</taxon>
        <taxon>Madurella</taxon>
    </lineage>
</organism>
<feature type="non-terminal residue" evidence="2">
    <location>
        <position position="166"/>
    </location>
</feature>
<dbReference type="EMBL" id="LCTW02000418">
    <property type="protein sequence ID" value="KXX73823.1"/>
    <property type="molecule type" value="Genomic_DNA"/>
</dbReference>